<dbReference type="RefSeq" id="XP_042924885.1">
    <property type="nucleotide sequence ID" value="XM_043062321.1"/>
</dbReference>
<feature type="region of interest" description="Disordered" evidence="1">
    <location>
        <begin position="1"/>
        <end position="154"/>
    </location>
</feature>
<protein>
    <submittedName>
        <fullName evidence="2">Uncharacterized protein</fullName>
    </submittedName>
</protein>
<evidence type="ECO:0000313" key="2">
    <source>
        <dbReference type="EMBL" id="PNW83668.1"/>
    </source>
</evidence>
<feature type="compositionally biased region" description="Gly residues" evidence="1">
    <location>
        <begin position="136"/>
        <end position="147"/>
    </location>
</feature>
<proteinExistence type="predicted"/>
<feature type="region of interest" description="Disordered" evidence="1">
    <location>
        <begin position="251"/>
        <end position="319"/>
    </location>
</feature>
<feature type="compositionally biased region" description="Polar residues" evidence="1">
    <location>
        <begin position="616"/>
        <end position="625"/>
    </location>
</feature>
<dbReference type="EMBL" id="CM008966">
    <property type="protein sequence ID" value="PNW83668.1"/>
    <property type="molecule type" value="Genomic_DNA"/>
</dbReference>
<dbReference type="OrthoDB" id="10644146at2759"/>
<feature type="compositionally biased region" description="Low complexity" evidence="1">
    <location>
        <begin position="124"/>
        <end position="135"/>
    </location>
</feature>
<feature type="region of interest" description="Disordered" evidence="1">
    <location>
        <begin position="340"/>
        <end position="374"/>
    </location>
</feature>
<accession>A0A2K3DT29</accession>
<feature type="compositionally biased region" description="Polar residues" evidence="1">
    <location>
        <begin position="341"/>
        <end position="350"/>
    </location>
</feature>
<evidence type="ECO:0000313" key="3">
    <source>
        <dbReference type="Proteomes" id="UP000006906"/>
    </source>
</evidence>
<dbReference type="GeneID" id="66053403"/>
<dbReference type="InParanoid" id="A0A2K3DT29"/>
<dbReference type="Gramene" id="PNW83668">
    <property type="protein sequence ID" value="PNW83668"/>
    <property type="gene ID" value="CHLRE_05g238550v5"/>
</dbReference>
<feature type="region of interest" description="Disordered" evidence="1">
    <location>
        <begin position="501"/>
        <end position="522"/>
    </location>
</feature>
<feature type="region of interest" description="Disordered" evidence="1">
    <location>
        <begin position="567"/>
        <end position="625"/>
    </location>
</feature>
<feature type="compositionally biased region" description="Low complexity" evidence="1">
    <location>
        <begin position="268"/>
        <end position="279"/>
    </location>
</feature>
<feature type="compositionally biased region" description="Low complexity" evidence="1">
    <location>
        <begin position="28"/>
        <end position="41"/>
    </location>
</feature>
<sequence>MRGDRDRAARSSNDGAGLGSPSIPKLPPLLELAPLSSDGCSSPGGGGGTPRKAAVGGPMAALSRGNSIPRRNSQPGASSTNLVISSSTANSHSGAALPTQLPGSPSGRLATQLSLPPPRRSDDGALSGSGAASPAGGLGSGPLGAGGRRPRLSHTASSRALEGFGVSALGLGSASGMEAAPGLAGASSVTVPGVLAAGLSAMGLQQSGAVGPSSGGGGGSAGGTASGGGAVGPVLGAVASFRARRLSSFAGDRPSGAASGSNSPLVQAGSVGSPAAAGSRLPFSGNQLIPCPPSAPAPSGAVNIGERGERPAQLSSPMSPHTSLINGLIGFGGNSPVPGSPLSSYANTESGAAMMPGGSGRPMQPMPPPAWSGAGAAAAGLAARSSKRLLLAAALSSPALGSSGVAGAGGSSASGAAAAGGGAAAAGAAVAAVRAGAGVGGVCPIPRSSDDQAPSPFGTLSGSVAAAEAAATSGVGMVGDAATEPGSGWADRQQELALDGTGGNELQQARESGPARASYSGMPSFQFRTENSVGLIDEVGCASGCATASPHMRSNSRRLPATHDSTDLQLLPSVGSGGAVGPATWTPMGLPSPTPSGPVAGGSQKQLHRRMDSQRRSSGLAKQTSLTASAGVGAGVAVVMAGGSLAR</sequence>
<feature type="compositionally biased region" description="Polar residues" evidence="1">
    <location>
        <begin position="64"/>
        <end position="93"/>
    </location>
</feature>
<name>A0A2K3DT29_CHLRE</name>
<dbReference type="KEGG" id="cre:CHLRE_05g238550v5"/>
<gene>
    <name evidence="2" type="ORF">CHLRE_05g238550v5</name>
</gene>
<dbReference type="Proteomes" id="UP000006906">
    <property type="component" value="Chromosome 5"/>
</dbReference>
<dbReference type="AlphaFoldDB" id="A0A2K3DT29"/>
<reference evidence="2 3" key="1">
    <citation type="journal article" date="2007" name="Science">
        <title>The Chlamydomonas genome reveals the evolution of key animal and plant functions.</title>
        <authorList>
            <person name="Merchant S.S."/>
            <person name="Prochnik S.E."/>
            <person name="Vallon O."/>
            <person name="Harris E.H."/>
            <person name="Karpowicz S.J."/>
            <person name="Witman G.B."/>
            <person name="Terry A."/>
            <person name="Salamov A."/>
            <person name="Fritz-Laylin L.K."/>
            <person name="Marechal-Drouard L."/>
            <person name="Marshall W.F."/>
            <person name="Qu L.H."/>
            <person name="Nelson D.R."/>
            <person name="Sanderfoot A.A."/>
            <person name="Spalding M.H."/>
            <person name="Kapitonov V.V."/>
            <person name="Ren Q."/>
            <person name="Ferris P."/>
            <person name="Lindquist E."/>
            <person name="Shapiro H."/>
            <person name="Lucas S.M."/>
            <person name="Grimwood J."/>
            <person name="Schmutz J."/>
            <person name="Cardol P."/>
            <person name="Cerutti H."/>
            <person name="Chanfreau G."/>
            <person name="Chen C.L."/>
            <person name="Cognat V."/>
            <person name="Croft M.T."/>
            <person name="Dent R."/>
            <person name="Dutcher S."/>
            <person name="Fernandez E."/>
            <person name="Fukuzawa H."/>
            <person name="Gonzalez-Ballester D."/>
            <person name="Gonzalez-Halphen D."/>
            <person name="Hallmann A."/>
            <person name="Hanikenne M."/>
            <person name="Hippler M."/>
            <person name="Inwood W."/>
            <person name="Jabbari K."/>
            <person name="Kalanon M."/>
            <person name="Kuras R."/>
            <person name="Lefebvre P.A."/>
            <person name="Lemaire S.D."/>
            <person name="Lobanov A.V."/>
            <person name="Lohr M."/>
            <person name="Manuell A."/>
            <person name="Meier I."/>
            <person name="Mets L."/>
            <person name="Mittag M."/>
            <person name="Mittelmeier T."/>
            <person name="Moroney J.V."/>
            <person name="Moseley J."/>
            <person name="Napoli C."/>
            <person name="Nedelcu A.M."/>
            <person name="Niyogi K."/>
            <person name="Novoselov S.V."/>
            <person name="Paulsen I.T."/>
            <person name="Pazour G."/>
            <person name="Purton S."/>
            <person name="Ral J.P."/>
            <person name="Riano-Pachon D.M."/>
            <person name="Riekhof W."/>
            <person name="Rymarquis L."/>
            <person name="Schroda M."/>
            <person name="Stern D."/>
            <person name="Umen J."/>
            <person name="Willows R."/>
            <person name="Wilson N."/>
            <person name="Zimmer S.L."/>
            <person name="Allmer J."/>
            <person name="Balk J."/>
            <person name="Bisova K."/>
            <person name="Chen C.J."/>
            <person name="Elias M."/>
            <person name="Gendler K."/>
            <person name="Hauser C."/>
            <person name="Lamb M.R."/>
            <person name="Ledford H."/>
            <person name="Long J.C."/>
            <person name="Minagawa J."/>
            <person name="Page M.D."/>
            <person name="Pan J."/>
            <person name="Pootakham W."/>
            <person name="Roje S."/>
            <person name="Rose A."/>
            <person name="Stahlberg E."/>
            <person name="Terauchi A.M."/>
            <person name="Yang P."/>
            <person name="Ball S."/>
            <person name="Bowler C."/>
            <person name="Dieckmann C.L."/>
            <person name="Gladyshev V.N."/>
            <person name="Green P."/>
            <person name="Jorgensen R."/>
            <person name="Mayfield S."/>
            <person name="Mueller-Roeber B."/>
            <person name="Rajamani S."/>
            <person name="Sayre R.T."/>
            <person name="Brokstein P."/>
            <person name="Dubchak I."/>
            <person name="Goodstein D."/>
            <person name="Hornick L."/>
            <person name="Huang Y.W."/>
            <person name="Jhaveri J."/>
            <person name="Luo Y."/>
            <person name="Martinez D."/>
            <person name="Ngau W.C."/>
            <person name="Otillar B."/>
            <person name="Poliakov A."/>
            <person name="Porter A."/>
            <person name="Szajkowski L."/>
            <person name="Werner G."/>
            <person name="Zhou K."/>
            <person name="Grigoriev I.V."/>
            <person name="Rokhsar D.S."/>
            <person name="Grossman A.R."/>
        </authorList>
    </citation>
    <scope>NUCLEOTIDE SEQUENCE [LARGE SCALE GENOMIC DNA]</scope>
    <source>
        <strain evidence="3">CC-503</strain>
    </source>
</reference>
<organism evidence="2 3">
    <name type="scientific">Chlamydomonas reinhardtii</name>
    <name type="common">Chlamydomonas smithii</name>
    <dbReference type="NCBI Taxonomy" id="3055"/>
    <lineage>
        <taxon>Eukaryota</taxon>
        <taxon>Viridiplantae</taxon>
        <taxon>Chlorophyta</taxon>
        <taxon>core chlorophytes</taxon>
        <taxon>Chlorophyceae</taxon>
        <taxon>CS clade</taxon>
        <taxon>Chlamydomonadales</taxon>
        <taxon>Chlamydomonadaceae</taxon>
        <taxon>Chlamydomonas</taxon>
    </lineage>
</organism>
<evidence type="ECO:0000256" key="1">
    <source>
        <dbReference type="SAM" id="MobiDB-lite"/>
    </source>
</evidence>
<keyword evidence="3" id="KW-1185">Reference proteome</keyword>